<feature type="compositionally biased region" description="Low complexity" evidence="1">
    <location>
        <begin position="317"/>
        <end position="346"/>
    </location>
</feature>
<organism evidence="3 4">
    <name type="scientific">Pristionchus mayeri</name>
    <dbReference type="NCBI Taxonomy" id="1317129"/>
    <lineage>
        <taxon>Eukaryota</taxon>
        <taxon>Metazoa</taxon>
        <taxon>Ecdysozoa</taxon>
        <taxon>Nematoda</taxon>
        <taxon>Chromadorea</taxon>
        <taxon>Rhabditida</taxon>
        <taxon>Rhabditina</taxon>
        <taxon>Diplogasteromorpha</taxon>
        <taxon>Diplogasteroidea</taxon>
        <taxon>Neodiplogasteridae</taxon>
        <taxon>Pristionchus</taxon>
    </lineage>
</organism>
<evidence type="ECO:0000256" key="1">
    <source>
        <dbReference type="SAM" id="MobiDB-lite"/>
    </source>
</evidence>
<comment type="caution">
    <text evidence="3">The sequence shown here is derived from an EMBL/GenBank/DDBJ whole genome shotgun (WGS) entry which is preliminary data.</text>
</comment>
<feature type="chain" id="PRO_5042986314" description="Secreted mucin" evidence="2">
    <location>
        <begin position="27"/>
        <end position="346"/>
    </location>
</feature>
<feature type="non-terminal residue" evidence="3">
    <location>
        <position position="346"/>
    </location>
</feature>
<proteinExistence type="predicted"/>
<feature type="region of interest" description="Disordered" evidence="1">
    <location>
        <begin position="162"/>
        <end position="186"/>
    </location>
</feature>
<keyword evidence="2" id="KW-0732">Signal</keyword>
<feature type="region of interest" description="Disordered" evidence="1">
    <location>
        <begin position="251"/>
        <end position="346"/>
    </location>
</feature>
<evidence type="ECO:0000256" key="2">
    <source>
        <dbReference type="SAM" id="SignalP"/>
    </source>
</evidence>
<evidence type="ECO:0000313" key="4">
    <source>
        <dbReference type="Proteomes" id="UP001328107"/>
    </source>
</evidence>
<feature type="non-terminal residue" evidence="3">
    <location>
        <position position="1"/>
    </location>
</feature>
<evidence type="ECO:0008006" key="5">
    <source>
        <dbReference type="Google" id="ProtNLM"/>
    </source>
</evidence>
<feature type="compositionally biased region" description="Polar residues" evidence="1">
    <location>
        <begin position="172"/>
        <end position="182"/>
    </location>
</feature>
<evidence type="ECO:0000313" key="3">
    <source>
        <dbReference type="EMBL" id="GMR50992.1"/>
    </source>
</evidence>
<gene>
    <name evidence="3" type="ORF">PMAYCL1PPCAC_21187</name>
</gene>
<protein>
    <recommendedName>
        <fullName evidence="5">Secreted mucin</fullName>
    </recommendedName>
</protein>
<dbReference type="Proteomes" id="UP001328107">
    <property type="component" value="Unassembled WGS sequence"/>
</dbReference>
<keyword evidence="4" id="KW-1185">Reference proteome</keyword>
<feature type="signal peptide" evidence="2">
    <location>
        <begin position="1"/>
        <end position="26"/>
    </location>
</feature>
<reference evidence="4" key="1">
    <citation type="submission" date="2022-10" db="EMBL/GenBank/DDBJ databases">
        <title>Genome assembly of Pristionchus species.</title>
        <authorList>
            <person name="Yoshida K."/>
            <person name="Sommer R.J."/>
        </authorList>
    </citation>
    <scope>NUCLEOTIDE SEQUENCE [LARGE SCALE GENOMIC DNA]</scope>
    <source>
        <strain evidence="4">RS5460</strain>
    </source>
</reference>
<dbReference type="AlphaFoldDB" id="A0AAN5CVW0"/>
<sequence length="346" mass="36347">RIQHFAAMRRAFLPLLLLLRAGGTAAWFEKCACSPISKSSSCPPDFECDSSKVNEVNCTLRCDEEFQLMFRTGLPWRSTDFIGCMEGRHHPSTGSALAASVAAVACAAPSKCTNCVAPSVDSYCHPNFVCKPEAMRMTQTDDGCAVASCTWGELMTIESASSATKIRPTVPQPTASQTTVPQASPLPKKQHSLLQAAMLSAPELTKGVESTLGKEAFDGNPQAGTLFTGTNVMTGANKALFETAGAGSSAKVASSSMPFGNKGTPQNTGFGTKLNAGTPLGSNPGTRARPGTASLLPDQKEEKEYYDDSITPEEKPTLTTTTSSSSKTTTNMTSSTTTSSTEPSLV</sequence>
<accession>A0AAN5CVW0</accession>
<dbReference type="EMBL" id="BTRK01000005">
    <property type="protein sequence ID" value="GMR50992.1"/>
    <property type="molecule type" value="Genomic_DNA"/>
</dbReference>
<name>A0AAN5CVW0_9BILA</name>